<dbReference type="AlphaFoldDB" id="A0A388K5N7"/>
<dbReference type="PANTHER" id="PTHR38847">
    <property type="match status" value="1"/>
</dbReference>
<dbReference type="Proteomes" id="UP000265515">
    <property type="component" value="Unassembled WGS sequence"/>
</dbReference>
<evidence type="ECO:0000313" key="2">
    <source>
        <dbReference type="EMBL" id="GBG65329.1"/>
    </source>
</evidence>
<organism evidence="2 3">
    <name type="scientific">Chara braunii</name>
    <name type="common">Braun's stonewort</name>
    <dbReference type="NCBI Taxonomy" id="69332"/>
    <lineage>
        <taxon>Eukaryota</taxon>
        <taxon>Viridiplantae</taxon>
        <taxon>Streptophyta</taxon>
        <taxon>Charophyceae</taxon>
        <taxon>Charales</taxon>
        <taxon>Characeae</taxon>
        <taxon>Chara</taxon>
    </lineage>
</organism>
<dbReference type="Pfam" id="PF14273">
    <property type="entry name" value="DUF4360"/>
    <property type="match status" value="1"/>
</dbReference>
<dbReference type="PANTHER" id="PTHR38847:SF1">
    <property type="entry name" value="PSEUDOURIDINE SYNTHASE RSUA_RLUA-LIKE DOMAIN-CONTAINING PROTEIN"/>
    <property type="match status" value="1"/>
</dbReference>
<evidence type="ECO:0000313" key="3">
    <source>
        <dbReference type="Proteomes" id="UP000265515"/>
    </source>
</evidence>
<dbReference type="OrthoDB" id="152248at2759"/>
<accession>A0A388K5N7</accession>
<dbReference type="InterPro" id="IPR025649">
    <property type="entry name" value="DUF4360"/>
</dbReference>
<name>A0A388K5N7_CHABU</name>
<dbReference type="STRING" id="69332.A0A388K5N7"/>
<reference evidence="2 3" key="1">
    <citation type="journal article" date="2018" name="Cell">
        <title>The Chara Genome: Secondary Complexity and Implications for Plant Terrestrialization.</title>
        <authorList>
            <person name="Nishiyama T."/>
            <person name="Sakayama H."/>
            <person name="Vries J.D."/>
            <person name="Buschmann H."/>
            <person name="Saint-Marcoux D."/>
            <person name="Ullrich K.K."/>
            <person name="Haas F.B."/>
            <person name="Vanderstraeten L."/>
            <person name="Becker D."/>
            <person name="Lang D."/>
            <person name="Vosolsobe S."/>
            <person name="Rombauts S."/>
            <person name="Wilhelmsson P.K.I."/>
            <person name="Janitza P."/>
            <person name="Kern R."/>
            <person name="Heyl A."/>
            <person name="Rumpler F."/>
            <person name="Villalobos L.I.A.C."/>
            <person name="Clay J.M."/>
            <person name="Skokan R."/>
            <person name="Toyoda A."/>
            <person name="Suzuki Y."/>
            <person name="Kagoshima H."/>
            <person name="Schijlen E."/>
            <person name="Tajeshwar N."/>
            <person name="Catarino B."/>
            <person name="Hetherington A.J."/>
            <person name="Saltykova A."/>
            <person name="Bonnot C."/>
            <person name="Breuninger H."/>
            <person name="Symeonidi A."/>
            <person name="Radhakrishnan G.V."/>
            <person name="Van Nieuwerburgh F."/>
            <person name="Deforce D."/>
            <person name="Chang C."/>
            <person name="Karol K.G."/>
            <person name="Hedrich R."/>
            <person name="Ulvskov P."/>
            <person name="Glockner G."/>
            <person name="Delwiche C.F."/>
            <person name="Petrasek J."/>
            <person name="Van de Peer Y."/>
            <person name="Friml J."/>
            <person name="Beilby M."/>
            <person name="Dolan L."/>
            <person name="Kohara Y."/>
            <person name="Sugano S."/>
            <person name="Fujiyama A."/>
            <person name="Delaux P.-M."/>
            <person name="Quint M."/>
            <person name="TheiBen G."/>
            <person name="Hagemann M."/>
            <person name="Harholt J."/>
            <person name="Dunand C."/>
            <person name="Zachgo S."/>
            <person name="Langdale J."/>
            <person name="Maumus F."/>
            <person name="Straeten D.V.D."/>
            <person name="Gould S.B."/>
            <person name="Rensing S.A."/>
        </authorList>
    </citation>
    <scope>NUCLEOTIDE SEQUENCE [LARGE SCALE GENOMIC DNA]</scope>
    <source>
        <strain evidence="2 3">S276</strain>
    </source>
</reference>
<comment type="caution">
    <text evidence="2">The sequence shown here is derived from an EMBL/GenBank/DDBJ whole genome shotgun (WGS) entry which is preliminary data.</text>
</comment>
<proteinExistence type="predicted"/>
<evidence type="ECO:0000256" key="1">
    <source>
        <dbReference type="SAM" id="MobiDB-lite"/>
    </source>
</evidence>
<sequence>MMGAVSYTHLDVYKRQAKRSTTGGEASGGEAQKTAGQVLVLSSHSSETRTREEDDGDGGAHGEIGNDGAAGDGGHELADAFNAERGCRCTESQDLVVITMKYCAFSATTDQGVSGMRKSCQLNIAMASPGYSFSLEMVTLRGYTFLDDKVNATHKVSFYLTGELGTGSFSGSTTGPFDDNYQHSGPVNPKSQVPRFGGLARSGRRNLNVRAEVRVDNSANRSGVGFIDVDRYQGRRPRVQAEVEWTTCK</sequence>
<dbReference type="Gramene" id="GBG65329">
    <property type="protein sequence ID" value="GBG65329"/>
    <property type="gene ID" value="CBR_g50365"/>
</dbReference>
<protein>
    <submittedName>
        <fullName evidence="2">Uncharacterized protein</fullName>
    </submittedName>
</protein>
<dbReference type="EMBL" id="BFEA01000060">
    <property type="protein sequence ID" value="GBG65329.1"/>
    <property type="molecule type" value="Genomic_DNA"/>
</dbReference>
<gene>
    <name evidence="2" type="ORF">CBR_g50365</name>
</gene>
<keyword evidence="3" id="KW-1185">Reference proteome</keyword>
<feature type="region of interest" description="Disordered" evidence="1">
    <location>
        <begin position="17"/>
        <end position="75"/>
    </location>
</feature>